<organism evidence="1 2">
    <name type="scientific">Paxillus rubicundulus Ve08.2h10</name>
    <dbReference type="NCBI Taxonomy" id="930991"/>
    <lineage>
        <taxon>Eukaryota</taxon>
        <taxon>Fungi</taxon>
        <taxon>Dikarya</taxon>
        <taxon>Basidiomycota</taxon>
        <taxon>Agaricomycotina</taxon>
        <taxon>Agaricomycetes</taxon>
        <taxon>Agaricomycetidae</taxon>
        <taxon>Boletales</taxon>
        <taxon>Paxilineae</taxon>
        <taxon>Paxillaceae</taxon>
        <taxon>Paxillus</taxon>
    </lineage>
</organism>
<dbReference type="HOGENOM" id="CLU_1170963_0_0_1"/>
<gene>
    <name evidence="1" type="ORF">PAXRUDRAFT_17060</name>
</gene>
<reference evidence="2" key="2">
    <citation type="submission" date="2015-01" db="EMBL/GenBank/DDBJ databases">
        <title>Evolutionary Origins and Diversification of the Mycorrhizal Mutualists.</title>
        <authorList>
            <consortium name="DOE Joint Genome Institute"/>
            <consortium name="Mycorrhizal Genomics Consortium"/>
            <person name="Kohler A."/>
            <person name="Kuo A."/>
            <person name="Nagy L.G."/>
            <person name="Floudas D."/>
            <person name="Copeland A."/>
            <person name="Barry K.W."/>
            <person name="Cichocki N."/>
            <person name="Veneault-Fourrey C."/>
            <person name="LaButti K."/>
            <person name="Lindquist E.A."/>
            <person name="Lipzen A."/>
            <person name="Lundell T."/>
            <person name="Morin E."/>
            <person name="Murat C."/>
            <person name="Riley R."/>
            <person name="Ohm R."/>
            <person name="Sun H."/>
            <person name="Tunlid A."/>
            <person name="Henrissat B."/>
            <person name="Grigoriev I.V."/>
            <person name="Hibbett D.S."/>
            <person name="Martin F."/>
        </authorList>
    </citation>
    <scope>NUCLEOTIDE SEQUENCE [LARGE SCALE GENOMIC DNA]</scope>
    <source>
        <strain evidence="2">Ve08.2h10</strain>
    </source>
</reference>
<dbReference type="Proteomes" id="UP000054538">
    <property type="component" value="Unassembled WGS sequence"/>
</dbReference>
<reference evidence="1 2" key="1">
    <citation type="submission" date="2014-04" db="EMBL/GenBank/DDBJ databases">
        <authorList>
            <consortium name="DOE Joint Genome Institute"/>
            <person name="Kuo A."/>
            <person name="Kohler A."/>
            <person name="Jargeat P."/>
            <person name="Nagy L.G."/>
            <person name="Floudas D."/>
            <person name="Copeland A."/>
            <person name="Barry K.W."/>
            <person name="Cichocki N."/>
            <person name="Veneault-Fourrey C."/>
            <person name="LaButti K."/>
            <person name="Lindquist E.A."/>
            <person name="Lipzen A."/>
            <person name="Lundell T."/>
            <person name="Morin E."/>
            <person name="Murat C."/>
            <person name="Sun H."/>
            <person name="Tunlid A."/>
            <person name="Henrissat B."/>
            <person name="Grigoriev I.V."/>
            <person name="Hibbett D.S."/>
            <person name="Martin F."/>
            <person name="Nordberg H.P."/>
            <person name="Cantor M.N."/>
            <person name="Hua S.X."/>
        </authorList>
    </citation>
    <scope>NUCLEOTIDE SEQUENCE [LARGE SCALE GENOMIC DNA]</scope>
    <source>
        <strain evidence="1 2">Ve08.2h10</strain>
    </source>
</reference>
<dbReference type="OrthoDB" id="2678471at2759"/>
<name>A0A0D0C4P6_9AGAM</name>
<dbReference type="AlphaFoldDB" id="A0A0D0C4P6"/>
<keyword evidence="2" id="KW-1185">Reference proteome</keyword>
<evidence type="ECO:0000313" key="1">
    <source>
        <dbReference type="EMBL" id="KIK78107.1"/>
    </source>
</evidence>
<proteinExistence type="predicted"/>
<sequence length="237" mass="27437">MTAKPLPSGSLFPIAVPTDDDLESLKEFQLICSSEQGVTGIYTIPDHELYSEIPMQYMDLVRCFLWRREVFKTLLKKNIVSKLDQECQDALRRNALYLEKVLRHIQKHLQTAANTNPPGHVRLFDIYMLQDYFVGRHDPAAVILWQRGHTQNLRNTDILSPDVEPCKRFGAEWEGSRYRWSIGKLDPAGEAKLVKDGKLLFGDFYDHPYQRMEVVNEEVEANRTYNSDVIAEYNEDG</sequence>
<protein>
    <submittedName>
        <fullName evidence="1">Uncharacterized protein</fullName>
    </submittedName>
</protein>
<evidence type="ECO:0000313" key="2">
    <source>
        <dbReference type="Proteomes" id="UP000054538"/>
    </source>
</evidence>
<accession>A0A0D0C4P6</accession>
<dbReference type="EMBL" id="KN826706">
    <property type="protein sequence ID" value="KIK78107.1"/>
    <property type="molecule type" value="Genomic_DNA"/>
</dbReference>
<dbReference type="InParanoid" id="A0A0D0C4P6"/>